<accession>A0ABY2C0R3</accession>
<feature type="transmembrane region" description="Helical" evidence="1">
    <location>
        <begin position="21"/>
        <end position="39"/>
    </location>
</feature>
<proteinExistence type="predicted"/>
<keyword evidence="3" id="KW-1185">Reference proteome</keyword>
<keyword evidence="1" id="KW-0472">Membrane</keyword>
<keyword evidence="1" id="KW-1133">Transmembrane helix</keyword>
<dbReference type="EMBL" id="SLXE01000006">
    <property type="protein sequence ID" value="TCP07784.1"/>
    <property type="molecule type" value="Genomic_DNA"/>
</dbReference>
<protein>
    <submittedName>
        <fullName evidence="2">Uncharacterized protein</fullName>
    </submittedName>
</protein>
<reference evidence="2 3" key="1">
    <citation type="submission" date="2019-03" db="EMBL/GenBank/DDBJ databases">
        <title>Genomic Encyclopedia of Type Strains, Phase IV (KMG-IV): sequencing the most valuable type-strain genomes for metagenomic binning, comparative biology and taxonomic classification.</title>
        <authorList>
            <person name="Goeker M."/>
        </authorList>
    </citation>
    <scope>NUCLEOTIDE SEQUENCE [LARGE SCALE GENOMIC DNA]</scope>
    <source>
        <strain evidence="2 3">DSM 17474</strain>
    </source>
</reference>
<dbReference type="Proteomes" id="UP000294721">
    <property type="component" value="Unassembled WGS sequence"/>
</dbReference>
<evidence type="ECO:0000313" key="3">
    <source>
        <dbReference type="Proteomes" id="UP000294721"/>
    </source>
</evidence>
<evidence type="ECO:0000256" key="1">
    <source>
        <dbReference type="SAM" id="Phobius"/>
    </source>
</evidence>
<sequence length="64" mass="7120">MLFLKMPSETALKIQIIKHMGIISYLLCKPLLAAMLYYGEPTDGKAPDILFFSMATVAMLNTLP</sequence>
<keyword evidence="1" id="KW-0812">Transmembrane</keyword>
<name>A0ABY2C0R3_9NEIS</name>
<organism evidence="2 3">
    <name type="scientific">Uruburuella suis</name>
    <dbReference type="NCBI Taxonomy" id="252130"/>
    <lineage>
        <taxon>Bacteria</taxon>
        <taxon>Pseudomonadati</taxon>
        <taxon>Pseudomonadota</taxon>
        <taxon>Betaproteobacteria</taxon>
        <taxon>Neisseriales</taxon>
        <taxon>Neisseriaceae</taxon>
        <taxon>Uruburuella</taxon>
    </lineage>
</organism>
<comment type="caution">
    <text evidence="2">The sequence shown here is derived from an EMBL/GenBank/DDBJ whole genome shotgun (WGS) entry which is preliminary data.</text>
</comment>
<evidence type="ECO:0000313" key="2">
    <source>
        <dbReference type="EMBL" id="TCP07784.1"/>
    </source>
</evidence>
<gene>
    <name evidence="2" type="ORF">EV680_10625</name>
</gene>